<keyword evidence="2" id="KW-1185">Reference proteome</keyword>
<evidence type="ECO:0000313" key="2">
    <source>
        <dbReference type="Proteomes" id="UP000272942"/>
    </source>
</evidence>
<dbReference type="AlphaFoldDB" id="A0A183ADD7"/>
<sequence length="96" mass="10917">MEWAAAKDALIAGFNTPADHQRTLRSFRTEQLGTGLDPLSHAVDLRGLLDDAVRSELLLHRFLESLPKDLREIAWIINAEKTMDVFKLVDVLREFS</sequence>
<evidence type="ECO:0000313" key="3">
    <source>
        <dbReference type="WBParaSite" id="ECPE_0000498401-mRNA-1"/>
    </source>
</evidence>
<gene>
    <name evidence="1" type="ORF">ECPE_LOCUS4972</name>
</gene>
<organism evidence="3">
    <name type="scientific">Echinostoma caproni</name>
    <dbReference type="NCBI Taxonomy" id="27848"/>
    <lineage>
        <taxon>Eukaryota</taxon>
        <taxon>Metazoa</taxon>
        <taxon>Spiralia</taxon>
        <taxon>Lophotrochozoa</taxon>
        <taxon>Platyhelminthes</taxon>
        <taxon>Trematoda</taxon>
        <taxon>Digenea</taxon>
        <taxon>Plagiorchiida</taxon>
        <taxon>Echinostomata</taxon>
        <taxon>Echinostomatoidea</taxon>
        <taxon>Echinostomatidae</taxon>
        <taxon>Echinostoma</taxon>
    </lineage>
</organism>
<name>A0A183ADD7_9TREM</name>
<evidence type="ECO:0000313" key="1">
    <source>
        <dbReference type="EMBL" id="VDP74152.1"/>
    </source>
</evidence>
<dbReference type="EMBL" id="UZAN01041803">
    <property type="protein sequence ID" value="VDP74152.1"/>
    <property type="molecule type" value="Genomic_DNA"/>
</dbReference>
<protein>
    <submittedName>
        <fullName evidence="3">FH2 domain-containing protein</fullName>
    </submittedName>
</protein>
<reference evidence="1 2" key="2">
    <citation type="submission" date="2018-11" db="EMBL/GenBank/DDBJ databases">
        <authorList>
            <consortium name="Pathogen Informatics"/>
        </authorList>
    </citation>
    <scope>NUCLEOTIDE SEQUENCE [LARGE SCALE GENOMIC DNA]</scope>
    <source>
        <strain evidence="1 2">Egypt</strain>
    </source>
</reference>
<dbReference type="Proteomes" id="UP000272942">
    <property type="component" value="Unassembled WGS sequence"/>
</dbReference>
<dbReference type="OrthoDB" id="6247559at2759"/>
<proteinExistence type="predicted"/>
<reference evidence="3" key="1">
    <citation type="submission" date="2016-06" db="UniProtKB">
        <authorList>
            <consortium name="WormBaseParasite"/>
        </authorList>
    </citation>
    <scope>IDENTIFICATION</scope>
</reference>
<accession>A0A183ADD7</accession>
<dbReference type="WBParaSite" id="ECPE_0000498401-mRNA-1">
    <property type="protein sequence ID" value="ECPE_0000498401-mRNA-1"/>
    <property type="gene ID" value="ECPE_0000498401"/>
</dbReference>